<keyword evidence="1" id="KW-0812">Transmembrane</keyword>
<dbReference type="RefSeq" id="WP_077449489.1">
    <property type="nucleotide sequence ID" value="NZ_FUGD01000126.1"/>
</dbReference>
<dbReference type="GO" id="GO:0005886">
    <property type="term" value="C:plasma membrane"/>
    <property type="evidence" value="ECO:0007669"/>
    <property type="project" value="TreeGrafter"/>
</dbReference>
<dbReference type="OrthoDB" id="9812349at2"/>
<reference evidence="3" key="1">
    <citation type="submission" date="2017-02" db="EMBL/GenBank/DDBJ databases">
        <authorList>
            <person name="Mornico D."/>
        </authorList>
    </citation>
    <scope>NUCLEOTIDE SEQUENCE [LARGE SCALE GENOMIC DNA]</scope>
</reference>
<keyword evidence="1" id="KW-1133">Transmembrane helix</keyword>
<keyword evidence="1" id="KW-0472">Membrane</keyword>
<keyword evidence="3" id="KW-1185">Reference proteome</keyword>
<dbReference type="PANTHER" id="PTHR34980:SF2">
    <property type="entry name" value="INNER MEMBRANE PROTEIN YHAH-RELATED"/>
    <property type="match status" value="1"/>
</dbReference>
<dbReference type="Pfam" id="PF05656">
    <property type="entry name" value="DUF805"/>
    <property type="match status" value="1"/>
</dbReference>
<dbReference type="InterPro" id="IPR008523">
    <property type="entry name" value="DUF805"/>
</dbReference>
<feature type="transmembrane region" description="Helical" evidence="1">
    <location>
        <begin position="88"/>
        <end position="107"/>
    </location>
</feature>
<dbReference type="AlphaFoldDB" id="A0A1R4EHY2"/>
<feature type="transmembrane region" description="Helical" evidence="1">
    <location>
        <begin position="29"/>
        <end position="48"/>
    </location>
</feature>
<accession>A0A1R4EHY2</accession>
<sequence>MDWFLDVIKNKYAKFDGRARRKEYWMFQLFYYLIMAVVFLVFGMLTAVTGSEVFMTIALGIYFLFVLALLLPMLAVTVRRLHDIGKSGWWILISFVPYIGPIVLLVFCCLDSESGANKYGPNPKGVGA</sequence>
<dbReference type="EMBL" id="FUGD01000126">
    <property type="protein sequence ID" value="SJM38125.1"/>
    <property type="molecule type" value="Genomic_DNA"/>
</dbReference>
<dbReference type="STRING" id="1945520.A1019T_02115"/>
<evidence type="ECO:0000313" key="3">
    <source>
        <dbReference type="Proteomes" id="UP000188169"/>
    </source>
</evidence>
<feature type="transmembrane region" description="Helical" evidence="1">
    <location>
        <begin position="54"/>
        <end position="76"/>
    </location>
</feature>
<protein>
    <submittedName>
        <fullName evidence="2">Inner membrane protein YhaI</fullName>
    </submittedName>
</protein>
<dbReference type="Proteomes" id="UP000188169">
    <property type="component" value="Unassembled WGS sequence"/>
</dbReference>
<name>A0A1R4EHY2_9GAMM</name>
<gene>
    <name evidence="2" type="primary">yhaI</name>
    <name evidence="2" type="ORF">A1019T_02115</name>
</gene>
<proteinExistence type="predicted"/>
<evidence type="ECO:0000313" key="2">
    <source>
        <dbReference type="EMBL" id="SJM38125.1"/>
    </source>
</evidence>
<organism evidence="2 3">
    <name type="scientific">Psychrobacter pasteurii</name>
    <dbReference type="NCBI Taxonomy" id="1945520"/>
    <lineage>
        <taxon>Bacteria</taxon>
        <taxon>Pseudomonadati</taxon>
        <taxon>Pseudomonadota</taxon>
        <taxon>Gammaproteobacteria</taxon>
        <taxon>Moraxellales</taxon>
        <taxon>Moraxellaceae</taxon>
        <taxon>Psychrobacter</taxon>
    </lineage>
</organism>
<evidence type="ECO:0000256" key="1">
    <source>
        <dbReference type="SAM" id="Phobius"/>
    </source>
</evidence>
<dbReference type="PANTHER" id="PTHR34980">
    <property type="entry name" value="INNER MEMBRANE PROTEIN-RELATED-RELATED"/>
    <property type="match status" value="1"/>
</dbReference>